<dbReference type="EMBL" id="OC917337">
    <property type="protein sequence ID" value="CAD7646793.1"/>
    <property type="molecule type" value="Genomic_DNA"/>
</dbReference>
<dbReference type="AlphaFoldDB" id="A0A7R9LU79"/>
<name>A0A7R9LU79_9ACAR</name>
<reference evidence="1" key="1">
    <citation type="submission" date="2020-11" db="EMBL/GenBank/DDBJ databases">
        <authorList>
            <person name="Tran Van P."/>
        </authorList>
    </citation>
    <scope>NUCLEOTIDE SEQUENCE</scope>
</reference>
<evidence type="ECO:0000313" key="2">
    <source>
        <dbReference type="Proteomes" id="UP000728032"/>
    </source>
</evidence>
<sequence length="163" mass="18916">MPTPRQTNYDEIHAFSTSIDYNIETNVKEIDDKYDVKESEEQDYINKYLLTHPAFGKEWLMKNITHDLIKEWFCLESSQTNILCDNWSSKECIERQTSDASQLPTNDEESLTASYAEIAKEGRNSVTSDLFHQIVECGPRKTTRVINTSGDRVVRDELEDKLQ</sequence>
<protein>
    <submittedName>
        <fullName evidence="1">Uncharacterized protein</fullName>
    </submittedName>
</protein>
<organism evidence="1">
    <name type="scientific">Oppiella nova</name>
    <dbReference type="NCBI Taxonomy" id="334625"/>
    <lineage>
        <taxon>Eukaryota</taxon>
        <taxon>Metazoa</taxon>
        <taxon>Ecdysozoa</taxon>
        <taxon>Arthropoda</taxon>
        <taxon>Chelicerata</taxon>
        <taxon>Arachnida</taxon>
        <taxon>Acari</taxon>
        <taxon>Acariformes</taxon>
        <taxon>Sarcoptiformes</taxon>
        <taxon>Oribatida</taxon>
        <taxon>Brachypylina</taxon>
        <taxon>Oppioidea</taxon>
        <taxon>Oppiidae</taxon>
        <taxon>Oppiella</taxon>
    </lineage>
</organism>
<evidence type="ECO:0000313" key="1">
    <source>
        <dbReference type="EMBL" id="CAD7646793.1"/>
    </source>
</evidence>
<dbReference type="EMBL" id="CAJPVJ010002512">
    <property type="protein sequence ID" value="CAG2166388.1"/>
    <property type="molecule type" value="Genomic_DNA"/>
</dbReference>
<keyword evidence="2" id="KW-1185">Reference proteome</keyword>
<feature type="non-terminal residue" evidence="1">
    <location>
        <position position="163"/>
    </location>
</feature>
<dbReference type="Proteomes" id="UP000728032">
    <property type="component" value="Unassembled WGS sequence"/>
</dbReference>
<proteinExistence type="predicted"/>
<dbReference type="OrthoDB" id="74705at2759"/>
<gene>
    <name evidence="1" type="ORF">ONB1V03_LOCUS5912</name>
</gene>
<accession>A0A7R9LU79</accession>